<evidence type="ECO:0000313" key="2">
    <source>
        <dbReference type="Proteomes" id="UP000035904"/>
    </source>
</evidence>
<dbReference type="RefSeq" id="WP_047956641.1">
    <property type="nucleotide sequence ID" value="NZ_LDPG01000007.1"/>
</dbReference>
<reference evidence="1 2" key="1">
    <citation type="submission" date="2015-05" db="EMBL/GenBank/DDBJ databases">
        <title>Whole genome sequence and identification of bacterial endophytes from Costus igneus.</title>
        <authorList>
            <person name="Lee Y.P."/>
            <person name="Gan H.M."/>
            <person name="Eng W."/>
            <person name="Wheatley M.S."/>
            <person name="Caraballo A."/>
            <person name="Polter S."/>
            <person name="Savka M.A."/>
            <person name="Hudson A.O."/>
        </authorList>
    </citation>
    <scope>NUCLEOTIDE SEQUENCE [LARGE SCALE GENOMIC DNA]</scope>
    <source>
        <strain evidence="1 2">RIT375</strain>
    </source>
</reference>
<sequence length="568" mass="67513">MERIESVEKLIGKELKNKGIPELMATLKINFTEELDDLTKADIKIKTINLIKRKFQTLLKKAQTYDELFEIINSIPRTNKKVKFEIQELENQNILKGNKERMAQLLSVVLKSQIQERIKTDYLENLKEYLPLAVRFTFQREKEEQVVEFLTLGNVTIPPIIGRNKLHYLVAHKDDKYAIKPLAAYLAQIFLANALYEFVLRNTELYEYQITKEYLLEYYEDKEEVLFVPQLESAEKIVLENINKYFPDLVVKKIIRESNNEDLESLAGIQRLKIEDGNITNIDYISLINLMIKDFLLESDYIQVKSKKLYENRSEYARSFQTKKHINIEHMSVMKDNIFLQKFNKVELDNIVDLYKFRKVEKEFEKLSKQMYIPNLDISFRIKRLGKHKASGIYFCKPIGSLIVDRNGISSFVHEVAHMIDYDLDDIMYSETLAFKSVYELYRKNLLSLKRQSSDSRNFEINNKKLSYYLQKDEVFARSFEIYQCFFKKIENSLLKAKEVYEKRAEYPTQDEEYMRAVKLYFDKFFLDKDIQPVTINQGIERKVEREKSNEVIVEETRPLKIEQLTLF</sequence>
<dbReference type="EMBL" id="LDPG01000007">
    <property type="protein sequence ID" value="KLV18316.1"/>
    <property type="molecule type" value="Genomic_DNA"/>
</dbReference>
<evidence type="ECO:0008006" key="3">
    <source>
        <dbReference type="Google" id="ProtNLM"/>
    </source>
</evidence>
<organism evidence="1 2">
    <name type="scientific">Bacillus anthracis</name>
    <name type="common">anthrax bacterium</name>
    <dbReference type="NCBI Taxonomy" id="1392"/>
    <lineage>
        <taxon>Bacteria</taxon>
        <taxon>Bacillati</taxon>
        <taxon>Bacillota</taxon>
        <taxon>Bacilli</taxon>
        <taxon>Bacillales</taxon>
        <taxon>Bacillaceae</taxon>
        <taxon>Bacillus</taxon>
        <taxon>Bacillus cereus group</taxon>
    </lineage>
</organism>
<dbReference type="PATRIC" id="fig|1392.242.peg.5649"/>
<name>A0A0J1HX55_BACAN</name>
<protein>
    <recommendedName>
        <fullName evidence="3">Large polyvalent protein-associated domain-containing protein</fullName>
    </recommendedName>
</protein>
<proteinExistence type="predicted"/>
<evidence type="ECO:0000313" key="1">
    <source>
        <dbReference type="EMBL" id="KLV18316.1"/>
    </source>
</evidence>
<accession>A0A0J1HX55</accession>
<comment type="caution">
    <text evidence="1">The sequence shown here is derived from an EMBL/GenBank/DDBJ whole genome shotgun (WGS) entry which is preliminary data.</text>
</comment>
<dbReference type="Proteomes" id="UP000035904">
    <property type="component" value="Unassembled WGS sequence"/>
</dbReference>
<dbReference type="AlphaFoldDB" id="A0A0J1HX55"/>
<gene>
    <name evidence="1" type="ORF">ABW01_13115</name>
</gene>